<evidence type="ECO:0000256" key="3">
    <source>
        <dbReference type="ARBA" id="ARBA00022448"/>
    </source>
</evidence>
<keyword evidence="4 10" id="KW-0812">Transmembrane</keyword>
<dbReference type="EMBL" id="MU826384">
    <property type="protein sequence ID" value="KAJ7377058.1"/>
    <property type="molecule type" value="Genomic_DNA"/>
</dbReference>
<dbReference type="GO" id="GO:0030659">
    <property type="term" value="C:cytoplasmic vesicle membrane"/>
    <property type="evidence" value="ECO:0007669"/>
    <property type="project" value="UniProtKB-SubCell"/>
</dbReference>
<comment type="similarity">
    <text evidence="2">Belongs to the amino acid/polyamine transporter 2 family.</text>
</comment>
<accession>A0A9W9Z8C0</accession>
<evidence type="ECO:0000259" key="11">
    <source>
        <dbReference type="Pfam" id="PF01490"/>
    </source>
</evidence>
<evidence type="ECO:0000256" key="9">
    <source>
        <dbReference type="SAM" id="MobiDB-lite"/>
    </source>
</evidence>
<evidence type="ECO:0000313" key="12">
    <source>
        <dbReference type="EMBL" id="KAJ7377058.1"/>
    </source>
</evidence>
<feature type="transmembrane region" description="Helical" evidence="10">
    <location>
        <begin position="165"/>
        <end position="186"/>
    </location>
</feature>
<dbReference type="PANTHER" id="PTHR22950:SF689">
    <property type="entry name" value="VESICULAR INHIBITORY AMINO ACID TRANSPORTER"/>
    <property type="match status" value="1"/>
</dbReference>
<keyword evidence="7 10" id="KW-0472">Membrane</keyword>
<gene>
    <name evidence="12" type="ORF">OS493_031016</name>
</gene>
<keyword evidence="6 10" id="KW-1133">Transmembrane helix</keyword>
<evidence type="ECO:0000256" key="7">
    <source>
        <dbReference type="ARBA" id="ARBA00023136"/>
    </source>
</evidence>
<feature type="region of interest" description="Disordered" evidence="9">
    <location>
        <begin position="1"/>
        <end position="27"/>
    </location>
</feature>
<evidence type="ECO:0000256" key="5">
    <source>
        <dbReference type="ARBA" id="ARBA00022775"/>
    </source>
</evidence>
<dbReference type="Pfam" id="PF01490">
    <property type="entry name" value="Aa_trans"/>
    <property type="match status" value="1"/>
</dbReference>
<evidence type="ECO:0000256" key="1">
    <source>
        <dbReference type="ARBA" id="ARBA00004439"/>
    </source>
</evidence>
<dbReference type="GO" id="GO:0006836">
    <property type="term" value="P:neurotransmitter transport"/>
    <property type="evidence" value="ECO:0007669"/>
    <property type="project" value="UniProtKB-KW"/>
</dbReference>
<reference evidence="12" key="1">
    <citation type="submission" date="2023-01" db="EMBL/GenBank/DDBJ databases">
        <title>Genome assembly of the deep-sea coral Lophelia pertusa.</title>
        <authorList>
            <person name="Herrera S."/>
            <person name="Cordes E."/>
        </authorList>
    </citation>
    <scope>NUCLEOTIDE SEQUENCE</scope>
    <source>
        <strain evidence="12">USNM1676648</strain>
        <tissue evidence="12">Polyp</tissue>
    </source>
</reference>
<keyword evidence="8" id="KW-0968">Cytoplasmic vesicle</keyword>
<dbReference type="InterPro" id="IPR013057">
    <property type="entry name" value="AA_transpt_TM"/>
</dbReference>
<dbReference type="Proteomes" id="UP001163046">
    <property type="component" value="Unassembled WGS sequence"/>
</dbReference>
<feature type="domain" description="Amino acid transporter transmembrane" evidence="11">
    <location>
        <begin position="48"/>
        <end position="200"/>
    </location>
</feature>
<dbReference type="AlphaFoldDB" id="A0A9W9Z8C0"/>
<dbReference type="GO" id="GO:0005774">
    <property type="term" value="C:vacuolar membrane"/>
    <property type="evidence" value="ECO:0007669"/>
    <property type="project" value="TreeGrafter"/>
</dbReference>
<dbReference type="GO" id="GO:0015179">
    <property type="term" value="F:L-amino acid transmembrane transporter activity"/>
    <property type="evidence" value="ECO:0007669"/>
    <property type="project" value="TreeGrafter"/>
</dbReference>
<feature type="transmembrane region" description="Helical" evidence="10">
    <location>
        <begin position="134"/>
        <end position="153"/>
    </location>
</feature>
<protein>
    <recommendedName>
        <fullName evidence="11">Amino acid transporter transmembrane domain-containing protein</fullName>
    </recommendedName>
</protein>
<comment type="subcellular location">
    <subcellularLocation>
        <location evidence="1">Cytoplasmic vesicle membrane</location>
        <topology evidence="1">Multi-pass membrane protein</topology>
    </subcellularLocation>
</comment>
<proteinExistence type="inferred from homology"/>
<dbReference type="PANTHER" id="PTHR22950">
    <property type="entry name" value="AMINO ACID TRANSPORTER"/>
    <property type="match status" value="1"/>
</dbReference>
<keyword evidence="13" id="KW-1185">Reference proteome</keyword>
<keyword evidence="3" id="KW-0813">Transport</keyword>
<organism evidence="12 13">
    <name type="scientific">Desmophyllum pertusum</name>
    <dbReference type="NCBI Taxonomy" id="174260"/>
    <lineage>
        <taxon>Eukaryota</taxon>
        <taxon>Metazoa</taxon>
        <taxon>Cnidaria</taxon>
        <taxon>Anthozoa</taxon>
        <taxon>Hexacorallia</taxon>
        <taxon>Scleractinia</taxon>
        <taxon>Caryophylliina</taxon>
        <taxon>Caryophylliidae</taxon>
        <taxon>Desmophyllum</taxon>
    </lineage>
</organism>
<evidence type="ECO:0000256" key="10">
    <source>
        <dbReference type="SAM" id="Phobius"/>
    </source>
</evidence>
<feature type="transmembrane region" description="Helical" evidence="10">
    <location>
        <begin position="69"/>
        <end position="93"/>
    </location>
</feature>
<comment type="caution">
    <text evidence="12">The sequence shown here is derived from an EMBL/GenBank/DDBJ whole genome shotgun (WGS) entry which is preliminary data.</text>
</comment>
<evidence type="ECO:0000256" key="8">
    <source>
        <dbReference type="ARBA" id="ARBA00023329"/>
    </source>
</evidence>
<sequence>MDDGDEQTSLDKVSTRKEKPCLDQGSIDLSPVIDEEEPLLPSPSNSDASVWKATINICNFTEGVGFLAIPFAVAKGGIGAVAALIFVPLICWFTNRILVECLYEPNVLHGNIRRVRSSWNEIGEAMWPRYGGTMVVAVQCLELIVAATLYLIACGSLMSVAFPSLPLTTTAWTCISAVVVLPSTFLRSLSQIAWLSLIGIAETYYPRDILGEY</sequence>
<dbReference type="OrthoDB" id="5964217at2759"/>
<evidence type="ECO:0000256" key="6">
    <source>
        <dbReference type="ARBA" id="ARBA00022989"/>
    </source>
</evidence>
<evidence type="ECO:0000256" key="2">
    <source>
        <dbReference type="ARBA" id="ARBA00008066"/>
    </source>
</evidence>
<evidence type="ECO:0000256" key="4">
    <source>
        <dbReference type="ARBA" id="ARBA00022692"/>
    </source>
</evidence>
<keyword evidence="5" id="KW-0532">Neurotransmitter transport</keyword>
<name>A0A9W9Z8C0_9CNID</name>
<evidence type="ECO:0000313" key="13">
    <source>
        <dbReference type="Proteomes" id="UP001163046"/>
    </source>
</evidence>